<reference evidence="2" key="1">
    <citation type="submission" date="2017-01" db="EMBL/GenBank/DDBJ databases">
        <title>Genome sequence of Rouxiella sp. ERMR1:05.</title>
        <authorList>
            <person name="Kumar R."/>
            <person name="Singh D."/>
            <person name="Kumar S."/>
        </authorList>
    </citation>
    <scope>NUCLEOTIDE SEQUENCE [LARGE SCALE GENOMIC DNA]</scope>
    <source>
        <strain evidence="2">ERMR1:05</strain>
    </source>
</reference>
<dbReference type="InterPro" id="IPR037012">
    <property type="entry name" value="NanQ/TabA/YiaL_sf"/>
</dbReference>
<evidence type="ECO:0000313" key="2">
    <source>
        <dbReference type="Proteomes" id="UP000239197"/>
    </source>
</evidence>
<name>A0A2L1UTB4_9GAMM</name>
<dbReference type="SUPFAM" id="SSF51197">
    <property type="entry name" value="Clavaminate synthase-like"/>
    <property type="match status" value="1"/>
</dbReference>
<proteinExistence type="predicted"/>
<evidence type="ECO:0000313" key="1">
    <source>
        <dbReference type="EMBL" id="AVF36189.1"/>
    </source>
</evidence>
<evidence type="ECO:0008006" key="3">
    <source>
        <dbReference type="Google" id="ProtNLM"/>
    </source>
</evidence>
<organism evidence="1 2">
    <name type="scientific">Rahnella sikkimica</name>
    <dbReference type="NCBI Taxonomy" id="1805933"/>
    <lineage>
        <taxon>Bacteria</taxon>
        <taxon>Pseudomonadati</taxon>
        <taxon>Pseudomonadota</taxon>
        <taxon>Gammaproteobacteria</taxon>
        <taxon>Enterobacterales</taxon>
        <taxon>Yersiniaceae</taxon>
        <taxon>Rahnella</taxon>
    </lineage>
</organism>
<dbReference type="Gene3D" id="2.60.120.370">
    <property type="entry name" value="YhcH/YjgK/YiaL"/>
    <property type="match status" value="1"/>
</dbReference>
<dbReference type="RefSeq" id="WP_104923606.1">
    <property type="nucleotide sequence ID" value="NZ_CP019062.1"/>
</dbReference>
<dbReference type="OrthoDB" id="6196468at2"/>
<keyword evidence="2" id="KW-1185">Reference proteome</keyword>
<protein>
    <recommendedName>
        <fullName evidence="3">YhcH/YjgK/YiaL family protein</fullName>
    </recommendedName>
</protein>
<dbReference type="AlphaFoldDB" id="A0A2L1UTB4"/>
<dbReference type="KEGG" id="rox:BV494_15215"/>
<dbReference type="Proteomes" id="UP000239197">
    <property type="component" value="Chromosome"/>
</dbReference>
<dbReference type="EMBL" id="CP019062">
    <property type="protein sequence ID" value="AVF36189.1"/>
    <property type="molecule type" value="Genomic_DNA"/>
</dbReference>
<dbReference type="PANTHER" id="PTHR34986:SF1">
    <property type="entry name" value="PROTEIN YIAL"/>
    <property type="match status" value="1"/>
</dbReference>
<dbReference type="GO" id="GO:0005829">
    <property type="term" value="C:cytosol"/>
    <property type="evidence" value="ECO:0007669"/>
    <property type="project" value="TreeGrafter"/>
</dbReference>
<sequence>MISGHISNPNPCTFPAAIEKALNFLRNTDFHALETGVVEIEGRDIYAQILDLTTKAKTENQPEVHRRYIDIQFLAWGNEIIGYAADRGNNPISQSLLEERDIIFYHGMENESEIIMTPGTYAIFFPQDVHRPACIHHTVSHIRKIVVKVKVDKLG</sequence>
<dbReference type="NCBIfam" id="TIGR00022">
    <property type="entry name" value="YhcH/YjgK/YiaL family protein"/>
    <property type="match status" value="1"/>
</dbReference>
<dbReference type="Pfam" id="PF04074">
    <property type="entry name" value="DUF386"/>
    <property type="match status" value="1"/>
</dbReference>
<dbReference type="PANTHER" id="PTHR34986">
    <property type="entry name" value="EVOLVED BETA-GALACTOSIDASE SUBUNIT BETA"/>
    <property type="match status" value="1"/>
</dbReference>
<gene>
    <name evidence="1" type="ORF">BV494_15215</name>
</gene>
<dbReference type="InterPro" id="IPR004375">
    <property type="entry name" value="NanQ/TabA/YiaL"/>
</dbReference>
<accession>A0A2L1UTB4</accession>